<gene>
    <name evidence="14" type="ORF">FKW44_013185</name>
</gene>
<evidence type="ECO:0000256" key="10">
    <source>
        <dbReference type="ARBA" id="ARBA00023175"/>
    </source>
</evidence>
<keyword evidence="3" id="KW-0963">Cytoplasm</keyword>
<evidence type="ECO:0000256" key="9">
    <source>
        <dbReference type="ARBA" id="ARBA00023054"/>
    </source>
</evidence>
<keyword evidence="7" id="KW-0067">ATP-binding</keyword>
<protein>
    <submittedName>
        <fullName evidence="14">Dynein heavy chain_ cytoplasmiclike</fullName>
    </submittedName>
</protein>
<keyword evidence="8" id="KW-0243">Dynein</keyword>
<accession>A0A7T8KA39</accession>
<evidence type="ECO:0000256" key="3">
    <source>
        <dbReference type="ARBA" id="ARBA00022490"/>
    </source>
</evidence>
<evidence type="ECO:0000313" key="15">
    <source>
        <dbReference type="Proteomes" id="UP000595437"/>
    </source>
</evidence>
<dbReference type="FunFam" id="3.20.180.20:FF:000002">
    <property type="entry name" value="Cytoplasmic dynein heavy chain 1"/>
    <property type="match status" value="1"/>
</dbReference>
<dbReference type="Gene3D" id="1.10.8.710">
    <property type="match status" value="1"/>
</dbReference>
<dbReference type="Pfam" id="PF12774">
    <property type="entry name" value="AAA_6"/>
    <property type="match status" value="1"/>
</dbReference>
<dbReference type="Proteomes" id="UP000595437">
    <property type="component" value="Chromosome 8"/>
</dbReference>
<evidence type="ECO:0000256" key="4">
    <source>
        <dbReference type="ARBA" id="ARBA00022701"/>
    </source>
</evidence>
<dbReference type="PANTHER" id="PTHR46532">
    <property type="entry name" value="MALE FERTILITY FACTOR KL5"/>
    <property type="match status" value="1"/>
</dbReference>
<keyword evidence="11" id="KW-0206">Cytoskeleton</keyword>
<dbReference type="GO" id="GO:0005874">
    <property type="term" value="C:microtubule"/>
    <property type="evidence" value="ECO:0007669"/>
    <property type="project" value="UniProtKB-KW"/>
</dbReference>
<evidence type="ECO:0000256" key="7">
    <source>
        <dbReference type="ARBA" id="ARBA00022840"/>
    </source>
</evidence>
<organism evidence="14 15">
    <name type="scientific">Caligus rogercresseyi</name>
    <name type="common">Sea louse</name>
    <dbReference type="NCBI Taxonomy" id="217165"/>
    <lineage>
        <taxon>Eukaryota</taxon>
        <taxon>Metazoa</taxon>
        <taxon>Ecdysozoa</taxon>
        <taxon>Arthropoda</taxon>
        <taxon>Crustacea</taxon>
        <taxon>Multicrustacea</taxon>
        <taxon>Hexanauplia</taxon>
        <taxon>Copepoda</taxon>
        <taxon>Siphonostomatoida</taxon>
        <taxon>Caligidae</taxon>
        <taxon>Caligus</taxon>
    </lineage>
</organism>
<reference evidence="15" key="1">
    <citation type="submission" date="2021-01" db="EMBL/GenBank/DDBJ databases">
        <title>Caligus Genome Assembly.</title>
        <authorList>
            <person name="Gallardo-Escarate C."/>
        </authorList>
    </citation>
    <scope>NUCLEOTIDE SEQUENCE [LARGE SCALE GENOMIC DNA]</scope>
</reference>
<dbReference type="InterPro" id="IPR035699">
    <property type="entry name" value="AAA_6"/>
</dbReference>
<dbReference type="AlphaFoldDB" id="A0A7T8KA39"/>
<dbReference type="PANTHER" id="PTHR46532:SF13">
    <property type="entry name" value="CYTOPLASMIC DYNEIN 1 HEAVY CHAIN 1"/>
    <property type="match status" value="1"/>
</dbReference>
<dbReference type="FunFam" id="1.20.140.100:FF:000002">
    <property type="entry name" value="Cytoplasmic dynein heavy chain 1"/>
    <property type="match status" value="1"/>
</dbReference>
<dbReference type="Gene3D" id="1.10.287.2620">
    <property type="match status" value="1"/>
</dbReference>
<dbReference type="GO" id="GO:0005858">
    <property type="term" value="C:axonemal dynein complex"/>
    <property type="evidence" value="ECO:0007669"/>
    <property type="project" value="TreeGrafter"/>
</dbReference>
<dbReference type="Gene3D" id="3.40.50.300">
    <property type="entry name" value="P-loop containing nucleotide triphosphate hydrolases"/>
    <property type="match status" value="2"/>
</dbReference>
<evidence type="ECO:0000259" key="12">
    <source>
        <dbReference type="Pfam" id="PF08393"/>
    </source>
</evidence>
<evidence type="ECO:0000256" key="2">
    <source>
        <dbReference type="ARBA" id="ARBA00008887"/>
    </source>
</evidence>
<dbReference type="InterPro" id="IPR043157">
    <property type="entry name" value="Dynein_AAA1S"/>
</dbReference>
<dbReference type="InterPro" id="IPR013602">
    <property type="entry name" value="Dynein_heavy_linker"/>
</dbReference>
<dbReference type="GO" id="GO:0051959">
    <property type="term" value="F:dynein light intermediate chain binding"/>
    <property type="evidence" value="ECO:0007669"/>
    <property type="project" value="InterPro"/>
</dbReference>
<dbReference type="GO" id="GO:0045505">
    <property type="term" value="F:dynein intermediate chain binding"/>
    <property type="evidence" value="ECO:0007669"/>
    <property type="project" value="InterPro"/>
</dbReference>
<keyword evidence="9" id="KW-0175">Coiled coil</keyword>
<evidence type="ECO:0000256" key="8">
    <source>
        <dbReference type="ARBA" id="ARBA00023017"/>
    </source>
</evidence>
<dbReference type="Pfam" id="PF08393">
    <property type="entry name" value="DHC_N2"/>
    <property type="match status" value="1"/>
</dbReference>
<feature type="domain" description="Dynein heavy chain hydrolytic ATP-binding dynein motor region" evidence="13">
    <location>
        <begin position="473"/>
        <end position="836"/>
    </location>
</feature>
<dbReference type="Gene3D" id="1.20.58.1120">
    <property type="match status" value="1"/>
</dbReference>
<evidence type="ECO:0000259" key="13">
    <source>
        <dbReference type="Pfam" id="PF12774"/>
    </source>
</evidence>
<dbReference type="FunFam" id="1.10.8.710:FF:000005">
    <property type="entry name" value="Cytoplasmic dynein heavy chain 1"/>
    <property type="match status" value="1"/>
</dbReference>
<dbReference type="InterPro" id="IPR042222">
    <property type="entry name" value="Dynein_2_N"/>
</dbReference>
<dbReference type="InterPro" id="IPR026983">
    <property type="entry name" value="DHC"/>
</dbReference>
<evidence type="ECO:0000256" key="1">
    <source>
        <dbReference type="ARBA" id="ARBA00004245"/>
    </source>
</evidence>
<keyword evidence="6" id="KW-0547">Nucleotide-binding</keyword>
<keyword evidence="4" id="KW-0493">Microtubule</keyword>
<feature type="domain" description="Dynein heavy chain linker" evidence="12">
    <location>
        <begin position="2"/>
        <end position="332"/>
    </location>
</feature>
<evidence type="ECO:0000256" key="6">
    <source>
        <dbReference type="ARBA" id="ARBA00022741"/>
    </source>
</evidence>
<dbReference type="FunFam" id="3.40.50.300:FF:000071">
    <property type="entry name" value="Cytoplasmic dynein heavy chain 1"/>
    <property type="match status" value="1"/>
</dbReference>
<name>A0A7T8KA39_CALRO</name>
<dbReference type="FunFam" id="1.10.287.2620:FF:000001">
    <property type="entry name" value="Cytoplasmic dynein heavy chain 1"/>
    <property type="match status" value="1"/>
</dbReference>
<dbReference type="Gene3D" id="1.20.140.100">
    <property type="entry name" value="Dynein heavy chain, N-terminal domain 2"/>
    <property type="match status" value="1"/>
</dbReference>
<dbReference type="InterPro" id="IPR042228">
    <property type="entry name" value="Dynein_linker_3"/>
</dbReference>
<dbReference type="InterPro" id="IPR027417">
    <property type="entry name" value="P-loop_NTPase"/>
</dbReference>
<comment type="similarity">
    <text evidence="2">Belongs to the dynein heavy chain family.</text>
</comment>
<dbReference type="SUPFAM" id="SSF52540">
    <property type="entry name" value="P-loop containing nucleoside triphosphate hydrolases"/>
    <property type="match status" value="2"/>
</dbReference>
<dbReference type="EMBL" id="CP045897">
    <property type="protein sequence ID" value="QQP51743.1"/>
    <property type="molecule type" value="Genomic_DNA"/>
</dbReference>
<keyword evidence="5" id="KW-0677">Repeat</keyword>
<evidence type="ECO:0000256" key="5">
    <source>
        <dbReference type="ARBA" id="ARBA00022737"/>
    </source>
</evidence>
<dbReference type="GO" id="GO:0007018">
    <property type="term" value="P:microtubule-based movement"/>
    <property type="evidence" value="ECO:0007669"/>
    <property type="project" value="InterPro"/>
</dbReference>
<keyword evidence="15" id="KW-1185">Reference proteome</keyword>
<dbReference type="Gene3D" id="3.20.180.20">
    <property type="entry name" value="Dynein heavy chain, N-terminal domain 2"/>
    <property type="match status" value="1"/>
</dbReference>
<evidence type="ECO:0000256" key="11">
    <source>
        <dbReference type="ARBA" id="ARBA00023212"/>
    </source>
</evidence>
<dbReference type="GO" id="GO:0005524">
    <property type="term" value="F:ATP binding"/>
    <property type="evidence" value="ECO:0007669"/>
    <property type="project" value="UniProtKB-KW"/>
</dbReference>
<dbReference type="OrthoDB" id="6345504at2759"/>
<sequence length="916" mass="104781">MLQNYAKVNMMVVELKSDALKERHWKTLCRHLRVNWVLSDLSLGQVWDVDLQKNENIIKDVILVAQGEMALEEFLKQVKETWQSYELEMVNYQNKCRLIRGWDDLFNKVKENINQVAAMKLSPYYRVFEEEANTWEDKLNRISALFDVWIDVQRRWVYLEGIFSGSADIKTLLPVETSRFMSISTEFLTLMKKVSKSPMVMDVLNIPGVQRSLERLAELLAKIQKALGEYLERERASFPRFYFVGDEDLLEIIGNSKNITRLQKHFKKMFAGVTSVLLNEEGNVIKGISSKEAEEVLFEKEVSTKEFPRINEWLSEIEKQMRITLATNLSKAVVTAKKSFQDEDLDKNEFLEWCDSFQAQIVVLAAQISWSEDVESSLNSGKLNSVLTRVESMLTILADLVLQEQPPLRRKKLEHLIYEYVHRRSVTRNLISNGVQSNKSFDWLSQMRFYHDPKQTDVLQQLSINIANAKFLYGFEYLGVQDRLVTTPLTDRCYLTMTQALEASLGGSPFGPAGTGKTETVKALGNQLGRFVLVFNCDETFDFQAMGRIFVGLCQVGAWGCFDEFNRLEERMLSAVSQQIQTIQECLKLKAMDGSSSKALCVELIGKQVKVNRDMAIFITMNPGYAGRSNLPDNLKKLFRSLAMTRPDETLIAEVMLFSQGFRTAEKLSKKIVPFFNLCAEQLSSQSHYDFGLRALKSVLVSAGNVKRDRIYSIKEEMKRQGETHIEEGKIAENLPEQEILIQSICETMVPKLVAEDIPLLFSLLSDVFPGINYTPSQMNTLKAEIKKVCEAEFLVCNEEVDEEGHAWLDKILQLYQITNLNHGLMMVGPSGSGKTTAWKVLLRALQQIEGVEGVAHIIDPKALSKEDLYGILDPNTREWRDGLFTHILRKIIDNVRGEISKRQWIILMVMLIRSG</sequence>
<dbReference type="FunFam" id="1.20.58.1120:FF:000003">
    <property type="entry name" value="Cytoplasmic dynein heavy chain 1"/>
    <property type="match status" value="1"/>
</dbReference>
<proteinExistence type="inferred from homology"/>
<keyword evidence="10" id="KW-0505">Motor protein</keyword>
<evidence type="ECO:0000313" key="14">
    <source>
        <dbReference type="EMBL" id="QQP51743.1"/>
    </source>
</evidence>
<comment type="subcellular location">
    <subcellularLocation>
        <location evidence="1">Cytoplasm</location>
        <location evidence="1">Cytoskeleton</location>
    </subcellularLocation>
</comment>